<reference evidence="2 3" key="1">
    <citation type="submission" date="2019-09" db="EMBL/GenBank/DDBJ databases">
        <title>Non-baumannii Acinetobacter spp. carrying blaNDM-1 isolated in China.</title>
        <authorList>
            <person name="Cui C."/>
            <person name="Chen C."/>
            <person name="Sun J."/>
            <person name="Liu Y."/>
        </authorList>
    </citation>
    <scope>NUCLEOTIDE SEQUENCE [LARGE SCALE GENOMIC DNA]</scope>
    <source>
        <strain evidence="2 3">B18</strain>
    </source>
</reference>
<organism evidence="2 3">
    <name type="scientific">Acinetobacter indicus</name>
    <dbReference type="NCBI Taxonomy" id="756892"/>
    <lineage>
        <taxon>Bacteria</taxon>
        <taxon>Pseudomonadati</taxon>
        <taxon>Pseudomonadota</taxon>
        <taxon>Gammaproteobacteria</taxon>
        <taxon>Moraxellales</taxon>
        <taxon>Moraxellaceae</taxon>
        <taxon>Acinetobacter</taxon>
    </lineage>
</organism>
<dbReference type="AlphaFoldDB" id="A0A6C0Y190"/>
<keyword evidence="1" id="KW-0472">Membrane</keyword>
<protein>
    <recommendedName>
        <fullName evidence="4">DUF3899 domain-containing protein</fullName>
    </recommendedName>
</protein>
<name>A0A6C0Y190_9GAMM</name>
<evidence type="ECO:0000256" key="1">
    <source>
        <dbReference type="SAM" id="Phobius"/>
    </source>
</evidence>
<dbReference type="EMBL" id="CP044455">
    <property type="protein sequence ID" value="QIC69790.1"/>
    <property type="molecule type" value="Genomic_DNA"/>
</dbReference>
<keyword evidence="1" id="KW-1133">Transmembrane helix</keyword>
<dbReference type="RefSeq" id="WP_104499043.1">
    <property type="nucleotide sequence ID" value="NZ_CP044455.1"/>
</dbReference>
<proteinExistence type="predicted"/>
<evidence type="ECO:0000313" key="2">
    <source>
        <dbReference type="EMBL" id="QIC69790.1"/>
    </source>
</evidence>
<keyword evidence="1" id="KW-0812">Transmembrane</keyword>
<feature type="transmembrane region" description="Helical" evidence="1">
    <location>
        <begin position="45"/>
        <end position="63"/>
    </location>
</feature>
<sequence length="139" mass="16103">MFILNEGRDAFNKFMTTALAQIVYGGIAILVLYRATQLPLEFNTLVFYIFLILLWTLFALWIVSGYKDFIFSFQSFLKLRFPNINKAAKDLTVMDIWSEDRKIAFEYGLNIVLLIGLLIFVFFGSYLSAMQIAETIKLQ</sequence>
<feature type="transmembrane region" description="Helical" evidence="1">
    <location>
        <begin position="14"/>
        <end position="33"/>
    </location>
</feature>
<feature type="transmembrane region" description="Helical" evidence="1">
    <location>
        <begin position="107"/>
        <end position="129"/>
    </location>
</feature>
<evidence type="ECO:0000313" key="3">
    <source>
        <dbReference type="Proteomes" id="UP000503440"/>
    </source>
</evidence>
<accession>A0A6C0Y190</accession>
<gene>
    <name evidence="2" type="ORF">FSC09_04925</name>
</gene>
<evidence type="ECO:0008006" key="4">
    <source>
        <dbReference type="Google" id="ProtNLM"/>
    </source>
</evidence>
<dbReference type="Proteomes" id="UP000503440">
    <property type="component" value="Chromosome"/>
</dbReference>